<sequence>MYNTETHSLTPFYQIPPDGVIHVIVYEPKCDLLFIGGKFTSIDGVKTGPIAVKMGAASTSSSSSSNSNGKNQTNSLWTSLNVFDRDIYMGEWSENATILDIKVFYNNVFKQCQPSILMAGQFTKAAGIENVNNIVMIDTNSLKWDLFANSAGVRGVRGTSIHTVLIHDDNYIYVGGNFPDYFKRYQNGKWETLLQGQLNGPVTSIALQNNHIYEDVFVVGGTFTAPKQYLFLYKPSKSIHYIRHFKKRVVLFTPTQVFDDSLRGIKKMDIYQDQLYMAGQFVYQSDWGEIPPFKFCSKGSYVMAKQDFEMLPNHTEFYYKDYMTLLLHKEDRDDMVLDDAINLFVDPSEPDIPVIHSTIFMASSAAICRLSLALIVSVSIMWLL</sequence>
<dbReference type="EMBL" id="PYSW02000007">
    <property type="protein sequence ID" value="KAG2389488.1"/>
    <property type="molecule type" value="Genomic_DNA"/>
</dbReference>
<dbReference type="GeneID" id="68106501"/>
<comment type="caution">
    <text evidence="1">The sequence shown here is derived from an EMBL/GenBank/DDBJ whole genome shotgun (WGS) entry which is preliminary data.</text>
</comment>
<protein>
    <submittedName>
        <fullName evidence="1">Uncharacterized protein</fullName>
    </submittedName>
</protein>
<organism evidence="1 2">
    <name type="scientific">Naegleria lovaniensis</name>
    <name type="common">Amoeba</name>
    <dbReference type="NCBI Taxonomy" id="51637"/>
    <lineage>
        <taxon>Eukaryota</taxon>
        <taxon>Discoba</taxon>
        <taxon>Heterolobosea</taxon>
        <taxon>Tetramitia</taxon>
        <taxon>Eutetramitia</taxon>
        <taxon>Vahlkampfiidae</taxon>
        <taxon>Naegleria</taxon>
    </lineage>
</organism>
<dbReference type="RefSeq" id="XP_044553480.1">
    <property type="nucleotide sequence ID" value="XM_044689993.1"/>
</dbReference>
<dbReference type="AlphaFoldDB" id="A0AA88H1X3"/>
<accession>A0AA88H1X3</accession>
<name>A0AA88H1X3_NAELO</name>
<evidence type="ECO:0000313" key="1">
    <source>
        <dbReference type="EMBL" id="KAG2389488.1"/>
    </source>
</evidence>
<keyword evidence="2" id="KW-1185">Reference proteome</keyword>
<dbReference type="SUPFAM" id="SSF50965">
    <property type="entry name" value="Galactose oxidase, central domain"/>
    <property type="match status" value="1"/>
</dbReference>
<evidence type="ECO:0000313" key="2">
    <source>
        <dbReference type="Proteomes" id="UP000816034"/>
    </source>
</evidence>
<gene>
    <name evidence="1" type="ORF">C9374_014048</name>
</gene>
<dbReference type="InterPro" id="IPR011043">
    <property type="entry name" value="Gal_Oxase/kelch_b-propeller"/>
</dbReference>
<dbReference type="Proteomes" id="UP000816034">
    <property type="component" value="Unassembled WGS sequence"/>
</dbReference>
<reference evidence="1 2" key="1">
    <citation type="journal article" date="2018" name="BMC Genomics">
        <title>The genome of Naegleria lovaniensis, the basis for a comparative approach to unravel pathogenicity factors of the human pathogenic amoeba N. fowleri.</title>
        <authorList>
            <person name="Liechti N."/>
            <person name="Schurch N."/>
            <person name="Bruggmann R."/>
            <person name="Wittwer M."/>
        </authorList>
    </citation>
    <scope>NUCLEOTIDE SEQUENCE [LARGE SCALE GENOMIC DNA]</scope>
    <source>
        <strain evidence="1 2">ATCC 30569</strain>
    </source>
</reference>
<proteinExistence type="predicted"/>